<evidence type="ECO:0000256" key="4">
    <source>
        <dbReference type="ARBA" id="ARBA00024226"/>
    </source>
</evidence>
<dbReference type="PANTHER" id="PTHR43720:SF2">
    <property type="entry name" value="2-AMINOMUCONIC SEMIALDEHYDE DEHYDROGENASE"/>
    <property type="match status" value="1"/>
</dbReference>
<evidence type="ECO:0000256" key="3">
    <source>
        <dbReference type="ARBA" id="ARBA00023027"/>
    </source>
</evidence>
<keyword evidence="9" id="KW-1185">Reference proteome</keyword>
<dbReference type="GeneID" id="62156690"/>
<dbReference type="FunFam" id="3.40.309.10:FF:000012">
    <property type="entry name" value="Betaine aldehyde dehydrogenase"/>
    <property type="match status" value="1"/>
</dbReference>
<evidence type="ECO:0000313" key="8">
    <source>
        <dbReference type="EMBL" id="KAF9881750.1"/>
    </source>
</evidence>
<dbReference type="InterPro" id="IPR016161">
    <property type="entry name" value="Ald_DH/histidinol_DH"/>
</dbReference>
<dbReference type="Pfam" id="PF00171">
    <property type="entry name" value="Aldedh"/>
    <property type="match status" value="1"/>
</dbReference>
<evidence type="ECO:0000256" key="6">
    <source>
        <dbReference type="RuleBase" id="RU003345"/>
    </source>
</evidence>
<dbReference type="GO" id="GO:0006598">
    <property type="term" value="P:polyamine catabolic process"/>
    <property type="evidence" value="ECO:0007669"/>
    <property type="project" value="TreeGrafter"/>
</dbReference>
<evidence type="ECO:0000259" key="7">
    <source>
        <dbReference type="Pfam" id="PF00171"/>
    </source>
</evidence>
<dbReference type="OrthoDB" id="310895at2759"/>
<sequence length="500" mass="54327">MASVKLTAPNGRSYLQPTGLFINNQWVESSDGGKVASINPTNEQEIVSVHAATGKDVDTAVRAARKALNHPSWRELPASDRGKLMARLVGLMEEHRETLATIETWDNGKPYLVSLNEDLTEAIETLRYYSGFADKVFGQVIETTPEKFAYTVREPVGVCGQIIPWNYPLAMAAWKLGPALATGCTVVLKPAEQTPLSILYFANLVVEAGFPPGVINIVNGLGAVAGAALASHTDVDKIAFTGSTATAKEIMKMASHNLKNITLETGGKSPLIVFDDADMDTAVHWAHAGIMSNQGQICTATSRILVQDAVYDKFLAAFRERVTKISRVGDPFEETTFQGPQVTKAQFERVLSYVDIGKREGAKLELGGRPFRPDADGYFVEPTVFTEVSPQMRIFREEVFGPFVVICRFKSEEEAIALANDTQYGLGSAIFTTNLTRAHTVAKKIEAGMVWINSSNDSDWRIPFGGVKQSGIGRELGEAGLAAYSNIKAVHVNLAIPSKL</sequence>
<name>A0A9P6IFG6_9PEZI</name>
<dbReference type="EC" id="1.2.1.3" evidence="4"/>
<dbReference type="GO" id="GO:0004029">
    <property type="term" value="F:aldehyde dehydrogenase (NAD+) activity"/>
    <property type="evidence" value="ECO:0007669"/>
    <property type="project" value="UniProtKB-EC"/>
</dbReference>
<comment type="caution">
    <text evidence="8">The sequence shown here is derived from an EMBL/GenBank/DDBJ whole genome shotgun (WGS) entry which is preliminary data.</text>
</comment>
<dbReference type="InterPro" id="IPR015590">
    <property type="entry name" value="Aldehyde_DH_dom"/>
</dbReference>
<dbReference type="InterPro" id="IPR016162">
    <property type="entry name" value="Ald_DH_N"/>
</dbReference>
<dbReference type="EMBL" id="JAATWM020000002">
    <property type="protein sequence ID" value="KAF9881750.1"/>
    <property type="molecule type" value="Genomic_DNA"/>
</dbReference>
<dbReference type="Proteomes" id="UP000781932">
    <property type="component" value="Unassembled WGS sequence"/>
</dbReference>
<dbReference type="SUPFAM" id="SSF53720">
    <property type="entry name" value="ALDH-like"/>
    <property type="match status" value="1"/>
</dbReference>
<dbReference type="FunFam" id="3.40.605.10:FF:000050">
    <property type="entry name" value="Aldehyde dehydrogenase, mitochondrial"/>
    <property type="match status" value="1"/>
</dbReference>
<keyword evidence="3" id="KW-0520">NAD</keyword>
<accession>A0A9P6IFG6</accession>
<dbReference type="PROSITE" id="PS00687">
    <property type="entry name" value="ALDEHYDE_DEHYDR_GLU"/>
    <property type="match status" value="1"/>
</dbReference>
<organism evidence="8 9">
    <name type="scientific">Colletotrichum karsti</name>
    <dbReference type="NCBI Taxonomy" id="1095194"/>
    <lineage>
        <taxon>Eukaryota</taxon>
        <taxon>Fungi</taxon>
        <taxon>Dikarya</taxon>
        <taxon>Ascomycota</taxon>
        <taxon>Pezizomycotina</taxon>
        <taxon>Sordariomycetes</taxon>
        <taxon>Hypocreomycetidae</taxon>
        <taxon>Glomerellales</taxon>
        <taxon>Glomerellaceae</taxon>
        <taxon>Colletotrichum</taxon>
        <taxon>Colletotrichum boninense species complex</taxon>
    </lineage>
</organism>
<dbReference type="InterPro" id="IPR029510">
    <property type="entry name" value="Ald_DH_CS_GLU"/>
</dbReference>
<dbReference type="AlphaFoldDB" id="A0A9P6IFG6"/>
<dbReference type="PANTHER" id="PTHR43720">
    <property type="entry name" value="2-AMINOMUCONIC SEMIALDEHYDE DEHYDROGENASE"/>
    <property type="match status" value="1"/>
</dbReference>
<dbReference type="Gene3D" id="3.40.605.10">
    <property type="entry name" value="Aldehyde Dehydrogenase, Chain A, domain 1"/>
    <property type="match status" value="1"/>
</dbReference>
<evidence type="ECO:0000256" key="5">
    <source>
        <dbReference type="PROSITE-ProRule" id="PRU10007"/>
    </source>
</evidence>
<evidence type="ECO:0000313" key="9">
    <source>
        <dbReference type="Proteomes" id="UP000781932"/>
    </source>
</evidence>
<dbReference type="RefSeq" id="XP_038751211.1">
    <property type="nucleotide sequence ID" value="XM_038883616.1"/>
</dbReference>
<comment type="similarity">
    <text evidence="1 6">Belongs to the aldehyde dehydrogenase family.</text>
</comment>
<proteinExistence type="inferred from homology"/>
<evidence type="ECO:0000256" key="2">
    <source>
        <dbReference type="ARBA" id="ARBA00023002"/>
    </source>
</evidence>
<feature type="active site" evidence="5">
    <location>
        <position position="264"/>
    </location>
</feature>
<reference evidence="8" key="1">
    <citation type="submission" date="2020-03" db="EMBL/GenBank/DDBJ databases">
        <authorList>
            <person name="He L."/>
        </authorList>
    </citation>
    <scope>NUCLEOTIDE SEQUENCE</scope>
    <source>
        <strain evidence="8">CkLH20</strain>
    </source>
</reference>
<evidence type="ECO:0000256" key="1">
    <source>
        <dbReference type="ARBA" id="ARBA00009986"/>
    </source>
</evidence>
<dbReference type="Gene3D" id="3.40.309.10">
    <property type="entry name" value="Aldehyde Dehydrogenase, Chain A, domain 2"/>
    <property type="match status" value="1"/>
</dbReference>
<gene>
    <name evidence="8" type="ORF">CkaCkLH20_00896</name>
</gene>
<reference evidence="8" key="2">
    <citation type="submission" date="2020-11" db="EMBL/GenBank/DDBJ databases">
        <title>Whole genome sequencing of Colletotrichum sp.</title>
        <authorList>
            <person name="Li H."/>
        </authorList>
    </citation>
    <scope>NUCLEOTIDE SEQUENCE</scope>
    <source>
        <strain evidence="8">CkLH20</strain>
    </source>
</reference>
<dbReference type="InterPro" id="IPR016163">
    <property type="entry name" value="Ald_DH_C"/>
</dbReference>
<feature type="domain" description="Aldehyde dehydrogenase" evidence="7">
    <location>
        <begin position="26"/>
        <end position="490"/>
    </location>
</feature>
<keyword evidence="2 6" id="KW-0560">Oxidoreductase</keyword>
<protein>
    <recommendedName>
        <fullName evidence="4">aldehyde dehydrogenase (NAD(+))</fullName>
        <ecNumber evidence="4">1.2.1.3</ecNumber>
    </recommendedName>
</protein>